<reference evidence="2" key="1">
    <citation type="submission" date="2022-05" db="EMBL/GenBank/DDBJ databases">
        <title>The Musa troglodytarum L. genome provides insights into the mechanism of non-climacteric behaviour and enrichment of carotenoids.</title>
        <authorList>
            <person name="Wang J."/>
        </authorList>
    </citation>
    <scope>NUCLEOTIDE SEQUENCE</scope>
    <source>
        <tissue evidence="2">Leaf</tissue>
    </source>
</reference>
<dbReference type="PANTHER" id="PTHR31676:SF20">
    <property type="entry name" value="T19F6.7 PROTEIN"/>
    <property type="match status" value="1"/>
</dbReference>
<dbReference type="InterPro" id="IPR007493">
    <property type="entry name" value="DUF538"/>
</dbReference>
<dbReference type="PANTHER" id="PTHR31676">
    <property type="entry name" value="T31J12.3 PROTEIN-RELATED"/>
    <property type="match status" value="1"/>
</dbReference>
<evidence type="ECO:0000256" key="1">
    <source>
        <dbReference type="SAM" id="MobiDB-lite"/>
    </source>
</evidence>
<feature type="region of interest" description="Disordered" evidence="1">
    <location>
        <begin position="117"/>
        <end position="144"/>
    </location>
</feature>
<dbReference type="OrthoDB" id="1901319at2759"/>
<evidence type="ECO:0000313" key="3">
    <source>
        <dbReference type="Proteomes" id="UP001055439"/>
    </source>
</evidence>
<dbReference type="Proteomes" id="UP001055439">
    <property type="component" value="Chromosome 4"/>
</dbReference>
<dbReference type="EMBL" id="CP097506">
    <property type="protein sequence ID" value="URD96504.1"/>
    <property type="molecule type" value="Genomic_DNA"/>
</dbReference>
<name>A0A9E7FIE3_9LILI</name>
<gene>
    <name evidence="2" type="ORF">MUK42_30691</name>
</gene>
<dbReference type="InterPro" id="IPR036758">
    <property type="entry name" value="At5g01610-like"/>
</dbReference>
<protein>
    <submittedName>
        <fullName evidence="2">Uncharacterized protein</fullName>
    </submittedName>
</protein>
<sequence>MGSLVISNEDREGAEIIYGAEECYSHSGVLPLRNLEECGWVQATGFVWMKQKEPYEHFFTGTNTRVRYDRVVTAYVETKKMKKMTGVRSKQVLLWHHRRRCREDILQVGGGDREVVPHLGLRRRGGGGAGGEEEARSRGGRLRTSEDALPCEPRARLNCSCNNIYALRYVSISM</sequence>
<dbReference type="Gene3D" id="2.30.240.10">
    <property type="entry name" value="At5g01610-like"/>
    <property type="match status" value="1"/>
</dbReference>
<organism evidence="2 3">
    <name type="scientific">Musa troglodytarum</name>
    <name type="common">fe'i banana</name>
    <dbReference type="NCBI Taxonomy" id="320322"/>
    <lineage>
        <taxon>Eukaryota</taxon>
        <taxon>Viridiplantae</taxon>
        <taxon>Streptophyta</taxon>
        <taxon>Embryophyta</taxon>
        <taxon>Tracheophyta</taxon>
        <taxon>Spermatophyta</taxon>
        <taxon>Magnoliopsida</taxon>
        <taxon>Liliopsida</taxon>
        <taxon>Zingiberales</taxon>
        <taxon>Musaceae</taxon>
        <taxon>Musa</taxon>
    </lineage>
</organism>
<dbReference type="AlphaFoldDB" id="A0A9E7FIE3"/>
<evidence type="ECO:0000313" key="2">
    <source>
        <dbReference type="EMBL" id="URD96504.1"/>
    </source>
</evidence>
<proteinExistence type="predicted"/>
<accession>A0A9E7FIE3</accession>
<dbReference type="Pfam" id="PF04398">
    <property type="entry name" value="DUF538"/>
    <property type="match status" value="1"/>
</dbReference>
<keyword evidence="3" id="KW-1185">Reference proteome</keyword>
<dbReference type="SUPFAM" id="SSF141562">
    <property type="entry name" value="At5g01610-like"/>
    <property type="match status" value="1"/>
</dbReference>